<dbReference type="Proteomes" id="UP000036403">
    <property type="component" value="Unassembled WGS sequence"/>
</dbReference>
<protein>
    <submittedName>
        <fullName evidence="1">Nuclease harbi1</fullName>
    </submittedName>
</protein>
<keyword evidence="2" id="KW-1185">Reference proteome</keyword>
<comment type="caution">
    <text evidence="1">The sequence shown here is derived from an EMBL/GenBank/DDBJ whole genome shotgun (WGS) entry which is preliminary data.</text>
</comment>
<dbReference type="AlphaFoldDB" id="A0A0J7KKM2"/>
<gene>
    <name evidence="1" type="ORF">RF55_9369</name>
</gene>
<accession>A0A0J7KKM2</accession>
<dbReference type="PaxDb" id="67767-A0A0J7KKM2"/>
<dbReference type="PRINTS" id="PR02086">
    <property type="entry name" value="PUTNUCHARBI1"/>
</dbReference>
<evidence type="ECO:0000313" key="1">
    <source>
        <dbReference type="EMBL" id="KMQ90832.1"/>
    </source>
</evidence>
<dbReference type="EMBL" id="LBMM01006195">
    <property type="protein sequence ID" value="KMQ90832.1"/>
    <property type="molecule type" value="Genomic_DNA"/>
</dbReference>
<name>A0A0J7KKM2_LASNI</name>
<sequence length="161" mass="18654">MATVKFVATLLRRRRYYETKTSSSSDDEYEMALRERGKRKLRTRIIGCDDVVRRYTDYEFKSHFRSICDRFNVGRATALRAVRRVTHALFRKCTRFIQWPSGDQTVRVMQGFEAASGFPGVIGAIDGTHIRINAPKENPADYINRKGYHSIQLQIGKCNIE</sequence>
<dbReference type="STRING" id="67767.A0A0J7KKM2"/>
<dbReference type="OrthoDB" id="2668416at2759"/>
<evidence type="ECO:0000313" key="2">
    <source>
        <dbReference type="Proteomes" id="UP000036403"/>
    </source>
</evidence>
<dbReference type="InterPro" id="IPR026103">
    <property type="entry name" value="HARBI1_animal"/>
</dbReference>
<reference evidence="1 2" key="1">
    <citation type="submission" date="2015-04" db="EMBL/GenBank/DDBJ databases">
        <title>Lasius niger genome sequencing.</title>
        <authorList>
            <person name="Konorov E.A."/>
            <person name="Nikitin M.A."/>
            <person name="Kirill M.V."/>
            <person name="Chang P."/>
        </authorList>
    </citation>
    <scope>NUCLEOTIDE SEQUENCE [LARGE SCALE GENOMIC DNA]</scope>
    <source>
        <tissue evidence="1">Whole</tissue>
    </source>
</reference>
<organism evidence="1 2">
    <name type="scientific">Lasius niger</name>
    <name type="common">Black garden ant</name>
    <dbReference type="NCBI Taxonomy" id="67767"/>
    <lineage>
        <taxon>Eukaryota</taxon>
        <taxon>Metazoa</taxon>
        <taxon>Ecdysozoa</taxon>
        <taxon>Arthropoda</taxon>
        <taxon>Hexapoda</taxon>
        <taxon>Insecta</taxon>
        <taxon>Pterygota</taxon>
        <taxon>Neoptera</taxon>
        <taxon>Endopterygota</taxon>
        <taxon>Hymenoptera</taxon>
        <taxon>Apocrita</taxon>
        <taxon>Aculeata</taxon>
        <taxon>Formicoidea</taxon>
        <taxon>Formicidae</taxon>
        <taxon>Formicinae</taxon>
        <taxon>Lasius</taxon>
        <taxon>Lasius</taxon>
    </lineage>
</organism>
<proteinExistence type="predicted"/>